<gene>
    <name evidence="1" type="ORF">UFOVP201_34</name>
</gene>
<protein>
    <submittedName>
        <fullName evidence="1">Uncharacterized protein</fullName>
    </submittedName>
</protein>
<proteinExistence type="predicted"/>
<reference evidence="1" key="1">
    <citation type="submission" date="2020-05" db="EMBL/GenBank/DDBJ databases">
        <authorList>
            <person name="Chiriac C."/>
            <person name="Salcher M."/>
            <person name="Ghai R."/>
            <person name="Kavagutti S V."/>
        </authorList>
    </citation>
    <scope>NUCLEOTIDE SEQUENCE</scope>
</reference>
<name>A0A6J7WML4_9CAUD</name>
<accession>A0A6J7WML4</accession>
<dbReference type="EMBL" id="LR798249">
    <property type="protein sequence ID" value="CAB5217932.1"/>
    <property type="molecule type" value="Genomic_DNA"/>
</dbReference>
<organism evidence="1">
    <name type="scientific">uncultured Caudovirales phage</name>
    <dbReference type="NCBI Taxonomy" id="2100421"/>
    <lineage>
        <taxon>Viruses</taxon>
        <taxon>Duplodnaviria</taxon>
        <taxon>Heunggongvirae</taxon>
        <taxon>Uroviricota</taxon>
        <taxon>Caudoviricetes</taxon>
        <taxon>Peduoviridae</taxon>
        <taxon>Maltschvirus</taxon>
        <taxon>Maltschvirus maltsch</taxon>
    </lineage>
</organism>
<evidence type="ECO:0000313" key="1">
    <source>
        <dbReference type="EMBL" id="CAB5217932.1"/>
    </source>
</evidence>
<sequence>MSIFPITCAVKCLLGVPPEHPTYIRQAWQDYPAADPPDVPNFFTRVNSYTPKIYRYQRSPANLVYENNWRNNLLKGTGPVSIVYNYLPPADPVPDPNGEIGLYAYPGYGVSAMQSDYLPRWKEDDPYDFTTMGLAKSMPQNGLEYTVKAYANGSELRIEGVRYLGEPTGSWSLKASVDNLQSRVYNRLLSQYEYYDFKQKTFEYEQTGIAGVWVDLALCCWNEGMTISGKMSFKSIPFTTEARPADNEGGYGFGGMILKVEGEFTDAGEADWSVTLSDQAFSGPLAEVEIPVNEGSITVVSDFWVTDITGP</sequence>